<dbReference type="Pfam" id="PF01266">
    <property type="entry name" value="DAO"/>
    <property type="match status" value="1"/>
</dbReference>
<dbReference type="PANTHER" id="PTHR13847:SF287">
    <property type="entry name" value="FAD-DEPENDENT OXIDOREDUCTASE DOMAIN-CONTAINING PROTEIN 1"/>
    <property type="match status" value="1"/>
</dbReference>
<organism evidence="3 4">
    <name type="scientific">Tropicimonas sediminicola</name>
    <dbReference type="NCBI Taxonomy" id="1031541"/>
    <lineage>
        <taxon>Bacteria</taxon>
        <taxon>Pseudomonadati</taxon>
        <taxon>Pseudomonadota</taxon>
        <taxon>Alphaproteobacteria</taxon>
        <taxon>Rhodobacterales</taxon>
        <taxon>Roseobacteraceae</taxon>
        <taxon>Tropicimonas</taxon>
    </lineage>
</organism>
<evidence type="ECO:0000256" key="1">
    <source>
        <dbReference type="ARBA" id="ARBA00023002"/>
    </source>
</evidence>
<proteinExistence type="predicted"/>
<keyword evidence="1" id="KW-0560">Oxidoreductase</keyword>
<accession>A0A239D874</accession>
<dbReference type="InterPro" id="IPR006076">
    <property type="entry name" value="FAD-dep_OxRdtase"/>
</dbReference>
<dbReference type="Gene3D" id="3.30.9.10">
    <property type="entry name" value="D-Amino Acid Oxidase, subunit A, domain 2"/>
    <property type="match status" value="1"/>
</dbReference>
<dbReference type="EMBL" id="FZOY01000001">
    <property type="protein sequence ID" value="SNS27773.1"/>
    <property type="molecule type" value="Genomic_DNA"/>
</dbReference>
<dbReference type="Proteomes" id="UP000198426">
    <property type="component" value="Unassembled WGS sequence"/>
</dbReference>
<name>A0A239D874_9RHOB</name>
<dbReference type="SUPFAM" id="SSF51905">
    <property type="entry name" value="FAD/NAD(P)-binding domain"/>
    <property type="match status" value="1"/>
</dbReference>
<protein>
    <submittedName>
        <fullName evidence="3">Glycine/D-amino acid oxidase</fullName>
    </submittedName>
</protein>
<dbReference type="GO" id="GO:0005737">
    <property type="term" value="C:cytoplasm"/>
    <property type="evidence" value="ECO:0007669"/>
    <property type="project" value="TreeGrafter"/>
</dbReference>
<gene>
    <name evidence="3" type="ORF">SAMN05421757_101666</name>
</gene>
<dbReference type="Gene3D" id="3.50.50.60">
    <property type="entry name" value="FAD/NAD(P)-binding domain"/>
    <property type="match status" value="1"/>
</dbReference>
<evidence type="ECO:0000313" key="4">
    <source>
        <dbReference type="Proteomes" id="UP000198426"/>
    </source>
</evidence>
<dbReference type="InterPro" id="IPR036188">
    <property type="entry name" value="FAD/NAD-bd_sf"/>
</dbReference>
<dbReference type="GO" id="GO:0016491">
    <property type="term" value="F:oxidoreductase activity"/>
    <property type="evidence" value="ECO:0007669"/>
    <property type="project" value="UniProtKB-KW"/>
</dbReference>
<dbReference type="AlphaFoldDB" id="A0A239D874"/>
<dbReference type="OrthoDB" id="9815989at2"/>
<sequence length="448" mass="48642">MSLPTHVPYLIIGAGIHGLSTATHLARMLKASGKGSGKDIVIVDKDGIAAGASGIACGVVRNNYFQPAMRELMAHSVSHWEANAKALSYNPVGYMQISPESMHEDVAQIYREQQGIGYESVFIEGTDDCDAYMKELFSDWRAQNITSVLHEKKGGYAHNTKAIYALAKMAEEEGVRILTGVTVKGLKGANGSSSAITGVETDKGPIACDYLVVATGPWVRDFWSMAELPETVSIKGADGTLHDGIPMWKFWQLEEGVLRVDPESFRTNAGDLPPVIHVDTDAPLYSDVDGSLITDKMWGIYYKPDPHFGGIQGGAMPYAIDKPASEVAIDPYGPASPEFVSSPEFAHMWVSALAHCNGRFSGTMPKYHKEASGGVGCFTPDSFPVFDVFRENCYIIADSNHGYKMLGVGELVAKEITGETSALLEPFRFSRYAEGKLHPVSNSPYPWS</sequence>
<reference evidence="3 4" key="1">
    <citation type="submission" date="2017-06" db="EMBL/GenBank/DDBJ databases">
        <authorList>
            <person name="Kim H.J."/>
            <person name="Triplett B.A."/>
        </authorList>
    </citation>
    <scope>NUCLEOTIDE SEQUENCE [LARGE SCALE GENOMIC DNA]</scope>
    <source>
        <strain evidence="3 4">DSM 29339</strain>
    </source>
</reference>
<dbReference type="PANTHER" id="PTHR13847">
    <property type="entry name" value="SARCOSINE DEHYDROGENASE-RELATED"/>
    <property type="match status" value="1"/>
</dbReference>
<evidence type="ECO:0000313" key="3">
    <source>
        <dbReference type="EMBL" id="SNS27773.1"/>
    </source>
</evidence>
<evidence type="ECO:0000259" key="2">
    <source>
        <dbReference type="Pfam" id="PF01266"/>
    </source>
</evidence>
<keyword evidence="4" id="KW-1185">Reference proteome</keyword>
<feature type="domain" description="FAD dependent oxidoreductase" evidence="2">
    <location>
        <begin position="10"/>
        <end position="226"/>
    </location>
</feature>
<dbReference type="RefSeq" id="WP_089231233.1">
    <property type="nucleotide sequence ID" value="NZ_FZOY01000001.1"/>
</dbReference>